<feature type="transmembrane region" description="Helical" evidence="6">
    <location>
        <begin position="89"/>
        <end position="111"/>
    </location>
</feature>
<dbReference type="EMBL" id="JAGSIE010000003">
    <property type="protein sequence ID" value="MBR7552583.1"/>
    <property type="molecule type" value="Genomic_DNA"/>
</dbReference>
<evidence type="ECO:0000256" key="5">
    <source>
        <dbReference type="ARBA" id="ARBA00023136"/>
    </source>
</evidence>
<proteinExistence type="predicted"/>
<dbReference type="PANTHER" id="PTHR33931:SF2">
    <property type="entry name" value="HOLIN-LIKE PROTEIN CIDA"/>
    <property type="match status" value="1"/>
</dbReference>
<accession>A0A941CRK3</accession>
<evidence type="ECO:0000313" key="7">
    <source>
        <dbReference type="EMBL" id="MBR7552583.1"/>
    </source>
</evidence>
<evidence type="ECO:0000256" key="6">
    <source>
        <dbReference type="SAM" id="Phobius"/>
    </source>
</evidence>
<keyword evidence="5 6" id="KW-0472">Membrane</keyword>
<sequence length="123" mass="13826">IEVFMITYILGILLVIGFYLLGEAVQVVLLPWLPGSMIGMVLLFVVFVIFGERLVRWVKEGAELFISYLPLFFVPVTVGVLQYEHLVSWFGLSFFALLFISSLFVMMFVAIMMDRKAGGSSCG</sequence>
<keyword evidence="3 6" id="KW-0812">Transmembrane</keyword>
<dbReference type="RefSeq" id="WP_212367056.1">
    <property type="nucleotide sequence ID" value="NZ_JAGSIE010000003.1"/>
</dbReference>
<evidence type="ECO:0000256" key="3">
    <source>
        <dbReference type="ARBA" id="ARBA00022692"/>
    </source>
</evidence>
<keyword evidence="4 6" id="KW-1133">Transmembrane helix</keyword>
<organism evidence="7 8">
    <name type="scientific">Allobacillus saliphilus</name>
    <dbReference type="NCBI Taxonomy" id="2912308"/>
    <lineage>
        <taxon>Bacteria</taxon>
        <taxon>Bacillati</taxon>
        <taxon>Bacillota</taxon>
        <taxon>Bacilli</taxon>
        <taxon>Bacillales</taxon>
        <taxon>Bacillaceae</taxon>
        <taxon>Allobacillus</taxon>
    </lineage>
</organism>
<feature type="transmembrane region" description="Helical" evidence="6">
    <location>
        <begin position="28"/>
        <end position="50"/>
    </location>
</feature>
<gene>
    <name evidence="7" type="ORF">KC820_00310</name>
</gene>
<keyword evidence="2" id="KW-1003">Cell membrane</keyword>
<comment type="subcellular location">
    <subcellularLocation>
        <location evidence="1">Cell membrane</location>
        <topology evidence="1">Multi-pass membrane protein</topology>
    </subcellularLocation>
</comment>
<evidence type="ECO:0000256" key="4">
    <source>
        <dbReference type="ARBA" id="ARBA00022989"/>
    </source>
</evidence>
<feature type="transmembrane region" description="Helical" evidence="6">
    <location>
        <begin position="5"/>
        <end position="22"/>
    </location>
</feature>
<comment type="caution">
    <text evidence="7">The sequence shown here is derived from an EMBL/GenBank/DDBJ whole genome shotgun (WGS) entry which is preliminary data.</text>
</comment>
<dbReference type="Pfam" id="PF03788">
    <property type="entry name" value="LrgA"/>
    <property type="match status" value="1"/>
</dbReference>
<dbReference type="Proteomes" id="UP000675431">
    <property type="component" value="Unassembled WGS sequence"/>
</dbReference>
<feature type="non-terminal residue" evidence="7">
    <location>
        <position position="1"/>
    </location>
</feature>
<dbReference type="InterPro" id="IPR005538">
    <property type="entry name" value="LrgA/CidA"/>
</dbReference>
<dbReference type="PANTHER" id="PTHR33931">
    <property type="entry name" value="HOLIN-LIKE PROTEIN CIDA-RELATED"/>
    <property type="match status" value="1"/>
</dbReference>
<evidence type="ECO:0000256" key="2">
    <source>
        <dbReference type="ARBA" id="ARBA00022475"/>
    </source>
</evidence>
<dbReference type="GO" id="GO:0005886">
    <property type="term" value="C:plasma membrane"/>
    <property type="evidence" value="ECO:0007669"/>
    <property type="project" value="UniProtKB-SubCell"/>
</dbReference>
<dbReference type="AlphaFoldDB" id="A0A941CRK3"/>
<protein>
    <submittedName>
        <fullName evidence="7">CidA/LrgA family protein</fullName>
    </submittedName>
</protein>
<evidence type="ECO:0000256" key="1">
    <source>
        <dbReference type="ARBA" id="ARBA00004651"/>
    </source>
</evidence>
<reference evidence="7 8" key="1">
    <citation type="submission" date="2021-04" db="EMBL/GenBank/DDBJ databases">
        <title>Allobacillus sp. nov. SKP8-2 isolated from shrimp paste.</title>
        <authorList>
            <person name="Tanasupawat S."/>
            <person name="Yiamsombat S."/>
            <person name="Kanchanasin P."/>
            <person name="Kuncharoen N."/>
        </authorList>
    </citation>
    <scope>NUCLEOTIDE SEQUENCE [LARGE SCALE GENOMIC DNA]</scope>
    <source>
        <strain evidence="7 8">SKP8-2</strain>
    </source>
</reference>
<name>A0A941CRK3_9BACI</name>
<feature type="transmembrane region" description="Helical" evidence="6">
    <location>
        <begin position="62"/>
        <end position="83"/>
    </location>
</feature>
<keyword evidence="8" id="KW-1185">Reference proteome</keyword>
<evidence type="ECO:0000313" key="8">
    <source>
        <dbReference type="Proteomes" id="UP000675431"/>
    </source>
</evidence>